<dbReference type="OrthoDB" id="6512771at2759"/>
<feature type="compositionally biased region" description="Basic and acidic residues" evidence="11">
    <location>
        <begin position="249"/>
        <end position="262"/>
    </location>
</feature>
<dbReference type="CDD" id="cd16696">
    <property type="entry name" value="RING-CH-C4HC3_NFX1"/>
    <property type="match status" value="1"/>
</dbReference>
<keyword evidence="8" id="KW-0804">Transcription</keyword>
<dbReference type="Proteomes" id="UP000789390">
    <property type="component" value="Unassembled WGS sequence"/>
</dbReference>
<evidence type="ECO:0000256" key="7">
    <source>
        <dbReference type="ARBA" id="ARBA00023015"/>
    </source>
</evidence>
<evidence type="ECO:0000256" key="6">
    <source>
        <dbReference type="ARBA" id="ARBA00022833"/>
    </source>
</evidence>
<keyword evidence="7" id="KW-0805">Transcription regulation</keyword>
<feature type="compositionally biased region" description="Low complexity" evidence="11">
    <location>
        <begin position="1119"/>
        <end position="1129"/>
    </location>
</feature>
<organism evidence="15 16">
    <name type="scientific">Daphnia galeata</name>
    <dbReference type="NCBI Taxonomy" id="27404"/>
    <lineage>
        <taxon>Eukaryota</taxon>
        <taxon>Metazoa</taxon>
        <taxon>Ecdysozoa</taxon>
        <taxon>Arthropoda</taxon>
        <taxon>Crustacea</taxon>
        <taxon>Branchiopoda</taxon>
        <taxon>Diplostraca</taxon>
        <taxon>Cladocera</taxon>
        <taxon>Anomopoda</taxon>
        <taxon>Daphniidae</taxon>
        <taxon>Daphnia</taxon>
    </lineage>
</organism>
<comment type="subcellular location">
    <subcellularLocation>
        <location evidence="1">Nucleus</location>
    </subcellularLocation>
</comment>
<evidence type="ECO:0000256" key="3">
    <source>
        <dbReference type="ARBA" id="ARBA00022723"/>
    </source>
</evidence>
<comment type="caution">
    <text evidence="15">The sequence shown here is derived from an EMBL/GenBank/DDBJ whole genome shotgun (WGS) entry which is preliminary data.</text>
</comment>
<dbReference type="InterPro" id="IPR034078">
    <property type="entry name" value="NFX1_fam"/>
</dbReference>
<evidence type="ECO:0000256" key="9">
    <source>
        <dbReference type="ARBA" id="ARBA00023242"/>
    </source>
</evidence>
<feature type="compositionally biased region" description="Polar residues" evidence="11">
    <location>
        <begin position="170"/>
        <end position="188"/>
    </location>
</feature>
<dbReference type="SMART" id="SM00393">
    <property type="entry name" value="R3H"/>
    <property type="match status" value="1"/>
</dbReference>
<protein>
    <recommendedName>
        <fullName evidence="17">Protein shuttle craft</fullName>
    </recommendedName>
</protein>
<feature type="compositionally biased region" description="Polar residues" evidence="11">
    <location>
        <begin position="99"/>
        <end position="126"/>
    </location>
</feature>
<dbReference type="GO" id="GO:0005634">
    <property type="term" value="C:nucleus"/>
    <property type="evidence" value="ECO:0007669"/>
    <property type="project" value="UniProtKB-SubCell"/>
</dbReference>
<reference evidence="15" key="1">
    <citation type="submission" date="2021-11" db="EMBL/GenBank/DDBJ databases">
        <authorList>
            <person name="Schell T."/>
        </authorList>
    </citation>
    <scope>NUCLEOTIDE SEQUENCE</scope>
    <source>
        <strain evidence="15">M5</strain>
    </source>
</reference>
<feature type="compositionally biased region" description="Polar residues" evidence="11">
    <location>
        <begin position="43"/>
        <end position="54"/>
    </location>
</feature>
<dbReference type="InterPro" id="IPR019787">
    <property type="entry name" value="Znf_PHD-finger"/>
</dbReference>
<keyword evidence="4" id="KW-0677">Repeat</keyword>
<dbReference type="InterPro" id="IPR000967">
    <property type="entry name" value="Znf_NFX1"/>
</dbReference>
<dbReference type="PROSITE" id="PS50016">
    <property type="entry name" value="ZF_PHD_2"/>
    <property type="match status" value="1"/>
</dbReference>
<evidence type="ECO:0000313" key="16">
    <source>
        <dbReference type="Proteomes" id="UP000789390"/>
    </source>
</evidence>
<evidence type="ECO:0000259" key="14">
    <source>
        <dbReference type="PROSITE" id="PS51061"/>
    </source>
</evidence>
<keyword evidence="5 10" id="KW-0863">Zinc-finger</keyword>
<feature type="compositionally biased region" description="Polar residues" evidence="11">
    <location>
        <begin position="139"/>
        <end position="162"/>
    </location>
</feature>
<dbReference type="PROSITE" id="PS50089">
    <property type="entry name" value="ZF_RING_2"/>
    <property type="match status" value="1"/>
</dbReference>
<evidence type="ECO:0000259" key="13">
    <source>
        <dbReference type="PROSITE" id="PS50089"/>
    </source>
</evidence>
<dbReference type="PROSITE" id="PS51061">
    <property type="entry name" value="R3H"/>
    <property type="match status" value="1"/>
</dbReference>
<evidence type="ECO:0000256" key="8">
    <source>
        <dbReference type="ARBA" id="ARBA00023163"/>
    </source>
</evidence>
<dbReference type="GO" id="GO:0000981">
    <property type="term" value="F:DNA-binding transcription factor activity, RNA polymerase II-specific"/>
    <property type="evidence" value="ECO:0007669"/>
    <property type="project" value="TreeGrafter"/>
</dbReference>
<dbReference type="FunFam" id="3.30.1370.50:FF:000007">
    <property type="entry name" value="Transcriptional repressor NF-X1"/>
    <property type="match status" value="1"/>
</dbReference>
<evidence type="ECO:0000313" key="15">
    <source>
        <dbReference type="EMBL" id="CAH0105811.1"/>
    </source>
</evidence>
<dbReference type="SUPFAM" id="SSF57850">
    <property type="entry name" value="RING/U-box"/>
    <property type="match status" value="1"/>
</dbReference>
<evidence type="ECO:0000256" key="10">
    <source>
        <dbReference type="PROSITE-ProRule" id="PRU00175"/>
    </source>
</evidence>
<feature type="domain" description="R3H" evidence="14">
    <location>
        <begin position="1016"/>
        <end position="1079"/>
    </location>
</feature>
<dbReference type="GO" id="GO:0008270">
    <property type="term" value="F:zinc ion binding"/>
    <property type="evidence" value="ECO:0007669"/>
    <property type="project" value="UniProtKB-KW"/>
</dbReference>
<evidence type="ECO:0000256" key="2">
    <source>
        <dbReference type="ARBA" id="ARBA00007269"/>
    </source>
</evidence>
<feature type="region of interest" description="Disordered" evidence="11">
    <location>
        <begin position="1116"/>
        <end position="1184"/>
    </location>
</feature>
<dbReference type="InterPro" id="IPR034076">
    <property type="entry name" value="R3H_NF-X1"/>
</dbReference>
<feature type="compositionally biased region" description="Basic and acidic residues" evidence="11">
    <location>
        <begin position="276"/>
        <end position="287"/>
    </location>
</feature>
<dbReference type="EMBL" id="CAKKLH010000201">
    <property type="protein sequence ID" value="CAH0105811.1"/>
    <property type="molecule type" value="Genomic_DNA"/>
</dbReference>
<dbReference type="SUPFAM" id="SSF82708">
    <property type="entry name" value="R3H domain"/>
    <property type="match status" value="1"/>
</dbReference>
<dbReference type="InterPro" id="IPR036867">
    <property type="entry name" value="R3H_dom_sf"/>
</dbReference>
<feature type="compositionally biased region" description="Low complexity" evidence="11">
    <location>
        <begin position="62"/>
        <end position="78"/>
    </location>
</feature>
<dbReference type="SMART" id="SM00438">
    <property type="entry name" value="ZnF_NFX"/>
    <property type="match status" value="9"/>
</dbReference>
<keyword evidence="9" id="KW-0539">Nucleus</keyword>
<evidence type="ECO:0008006" key="17">
    <source>
        <dbReference type="Google" id="ProtNLM"/>
    </source>
</evidence>
<feature type="domain" description="PHD-type" evidence="12">
    <location>
        <begin position="380"/>
        <end position="433"/>
    </location>
</feature>
<gene>
    <name evidence="15" type="ORF">DGAL_LOCUS8882</name>
</gene>
<dbReference type="CDD" id="cd06008">
    <property type="entry name" value="NF-X1-zinc-finger"/>
    <property type="match status" value="6"/>
</dbReference>
<feature type="region of interest" description="Disordered" evidence="11">
    <location>
        <begin position="139"/>
        <end position="332"/>
    </location>
</feature>
<dbReference type="InterPro" id="IPR001374">
    <property type="entry name" value="R3H_dom"/>
</dbReference>
<accession>A0A8J2RNB6</accession>
<name>A0A8J2RNB6_9CRUS</name>
<keyword evidence="16" id="KW-1185">Reference proteome</keyword>
<evidence type="ECO:0000256" key="11">
    <source>
        <dbReference type="SAM" id="MobiDB-lite"/>
    </source>
</evidence>
<evidence type="ECO:0000256" key="1">
    <source>
        <dbReference type="ARBA" id="ARBA00004123"/>
    </source>
</evidence>
<feature type="compositionally biased region" description="Basic residues" evidence="11">
    <location>
        <begin position="199"/>
        <end position="208"/>
    </location>
</feature>
<dbReference type="Pfam" id="PF01424">
    <property type="entry name" value="R3H"/>
    <property type="match status" value="1"/>
</dbReference>
<dbReference type="CDD" id="cd02643">
    <property type="entry name" value="R3H_NF-X1"/>
    <property type="match status" value="1"/>
</dbReference>
<feature type="compositionally biased region" description="Basic residues" evidence="11">
    <location>
        <begin position="25"/>
        <end position="35"/>
    </location>
</feature>
<comment type="similarity">
    <text evidence="2">Belongs to the NFX1 family.</text>
</comment>
<dbReference type="PANTHER" id="PTHR12360:SF12">
    <property type="entry name" value="TRANSCRIPTIONAL REPRESSOR NF-X1"/>
    <property type="match status" value="1"/>
</dbReference>
<proteinExistence type="inferred from homology"/>
<evidence type="ECO:0000256" key="4">
    <source>
        <dbReference type="ARBA" id="ARBA00022737"/>
    </source>
</evidence>
<keyword evidence="3" id="KW-0479">Metal-binding</keyword>
<evidence type="ECO:0000256" key="5">
    <source>
        <dbReference type="ARBA" id="ARBA00022771"/>
    </source>
</evidence>
<keyword evidence="6" id="KW-0862">Zinc</keyword>
<dbReference type="GO" id="GO:0000977">
    <property type="term" value="F:RNA polymerase II transcription regulatory region sequence-specific DNA binding"/>
    <property type="evidence" value="ECO:0007669"/>
    <property type="project" value="TreeGrafter"/>
</dbReference>
<dbReference type="InterPro" id="IPR001841">
    <property type="entry name" value="Znf_RING"/>
</dbReference>
<feature type="compositionally biased region" description="Basic and acidic residues" evidence="11">
    <location>
        <begin position="295"/>
        <end position="317"/>
    </location>
</feature>
<dbReference type="GO" id="GO:0000122">
    <property type="term" value="P:negative regulation of transcription by RNA polymerase II"/>
    <property type="evidence" value="ECO:0007669"/>
    <property type="project" value="TreeGrafter"/>
</dbReference>
<evidence type="ECO:0000259" key="12">
    <source>
        <dbReference type="PROSITE" id="PS50016"/>
    </source>
</evidence>
<sequence>MASHNANGIGIWNSDTSRGASSGRYRSRQHTRGTNKRTAFPDNVSNSVNGQICNEEQHSQEVGAVASVHDGSVSSSVSKPRRGRGFGGPPRNMFRRQSESNQHFAGENQNQTSTSSRNDSNYVHNQPLNHQSRINQFSQDESRFQQTQHVHLSKIQTENPQALSRMDSEQVYNRSSDNVGEFSQPQYTHSERGISTRPKQSRGPKKQPFRSQYTNSSGQREHFEEAFANSPPSYSSTSVSTATSNLEHQPYENIRKEYKSRPTFEGQYERSSGNRKQQDRYRRDEKSGSYGSQEKFYRDESSGSYASRDRFKSEESVRASTSSNRDQPCYNKPLRTYDSQNWRSEGFKKGLSGQKQKASEVMADTATQRERLTTQLTNGTYECMVCCESVKPAQPIWNCSQCFHVFHLGCVRRWSRTSQDESGHWRCPGCQSVSTSLPSSYLCYCSKRKDPEWNRRETPHSCGEVCGKALGDGVSCTHSCTLLCHPGPCPVCSAQTQRKCPCGQSSQLVKCGSTDALLCGEPCAKQLSCGLHTCQEACHIGPCDPCHLIVKQVCFCKQSTRELPCSIEHPEDEKFTCKLVCSKKLRCGRHECQQTCHSGDCGACPFEVAAITSCPCGKVQLKDIYKTKGIAERKLCTDPVPVCGKVCGKVMSCGPSENPHKCAVPCHGGPCPPCTLSTDLRCRCGRNEKKFPCRKLNELGEVLCERRCNKKRQCGRHKCTQACCVDKEHICPMVCGRTLSCGLDRCEALCHAGNCNRCYRVSFDELRCHCGTQVTYPPVPCGTRPLDCNKTCTRVRACGHPPSHNCHPDANGCPPCTTLCEKFCYGKHEKRKNIPCHLNEVSCGKACGRPMKCGKHTCPVTCHPGSCPSTCTQPCPVQRIDCDHSCSLPCHEGNCPGTPCREKVKVQCQCGQRTATVSCEENEQSYRKMATGLLASKMAQLQSGECVDLKDLLGKSAANKTKSLECNEECALVDRNRRLALALQIKNPNPKPGAPPYPDLLKEWAKKDPRFVQMVHDKLSELVQLAKQSIGKMKSRSHSFDSMNRDKRQFIHEYCTFFGCESMSYDDEPKRNVVATAFGELSFLPAVSILDVTRRELGQRKMPAPPRGTGLIVLTSGTQQQQQQVSQQSPKPPNVWGSSGTSVPFRTLSDVVKSTSTLKNPPESPLTRSQDPKPPIVDYFDFTS</sequence>
<dbReference type="Pfam" id="PF01422">
    <property type="entry name" value="zf-NF-X1"/>
    <property type="match status" value="8"/>
</dbReference>
<dbReference type="AlphaFoldDB" id="A0A8J2RNB6"/>
<dbReference type="Gene3D" id="3.30.1370.50">
    <property type="entry name" value="R3H-like domain"/>
    <property type="match status" value="1"/>
</dbReference>
<feature type="compositionally biased region" description="Low complexity" evidence="11">
    <location>
        <begin position="230"/>
        <end position="244"/>
    </location>
</feature>
<feature type="domain" description="RING-type" evidence="13">
    <location>
        <begin position="383"/>
        <end position="431"/>
    </location>
</feature>
<feature type="region of interest" description="Disordered" evidence="11">
    <location>
        <begin position="1"/>
        <end position="126"/>
    </location>
</feature>
<dbReference type="PANTHER" id="PTHR12360">
    <property type="entry name" value="NUCLEAR TRANSCRIPTION FACTOR, X-BOX BINDING 1 NFX1"/>
    <property type="match status" value="1"/>
</dbReference>
<feature type="compositionally biased region" description="Polar residues" evidence="11">
    <location>
        <begin position="209"/>
        <end position="218"/>
    </location>
</feature>